<dbReference type="GeneID" id="7047816"/>
<dbReference type="HOGENOM" id="CLU_2795400_0_0_1"/>
<dbReference type="STRING" id="402676.B6JV29"/>
<organism evidence="2 4">
    <name type="scientific">Schizosaccharomyces japonicus (strain yFS275 / FY16936)</name>
    <name type="common">Fission yeast</name>
    <dbReference type="NCBI Taxonomy" id="402676"/>
    <lineage>
        <taxon>Eukaryota</taxon>
        <taxon>Fungi</taxon>
        <taxon>Dikarya</taxon>
        <taxon>Ascomycota</taxon>
        <taxon>Taphrinomycotina</taxon>
        <taxon>Schizosaccharomycetes</taxon>
        <taxon>Schizosaccharomycetales</taxon>
        <taxon>Schizosaccharomycetaceae</taxon>
        <taxon>Schizosaccharomyces</taxon>
    </lineage>
</organism>
<evidence type="ECO:0000259" key="1">
    <source>
        <dbReference type="PROSITE" id="PS50904"/>
    </source>
</evidence>
<evidence type="ECO:0000313" key="2">
    <source>
        <dbReference type="EMBL" id="EEB05230.2"/>
    </source>
</evidence>
<dbReference type="RefSeq" id="XP_002171523.2">
    <property type="nucleotide sequence ID" value="XM_002171487.2"/>
</dbReference>
<reference evidence="2 4" key="1">
    <citation type="journal article" date="2011" name="Science">
        <title>Comparative functional genomics of the fission yeasts.</title>
        <authorList>
            <person name="Rhind N."/>
            <person name="Chen Z."/>
            <person name="Yassour M."/>
            <person name="Thompson D.A."/>
            <person name="Haas B.J."/>
            <person name="Habib N."/>
            <person name="Wapinski I."/>
            <person name="Roy S."/>
            <person name="Lin M.F."/>
            <person name="Heiman D.I."/>
            <person name="Young S.K."/>
            <person name="Furuya K."/>
            <person name="Guo Y."/>
            <person name="Pidoux A."/>
            <person name="Chen H.M."/>
            <person name="Robbertse B."/>
            <person name="Goldberg J.M."/>
            <person name="Aoki K."/>
            <person name="Bayne E.H."/>
            <person name="Berlin A.M."/>
            <person name="Desjardins C.A."/>
            <person name="Dobbs E."/>
            <person name="Dukaj L."/>
            <person name="Fan L."/>
            <person name="FitzGerald M.G."/>
            <person name="French C."/>
            <person name="Gujja S."/>
            <person name="Hansen K."/>
            <person name="Keifenheim D."/>
            <person name="Levin J.Z."/>
            <person name="Mosher R.A."/>
            <person name="Mueller C.A."/>
            <person name="Pfiffner J."/>
            <person name="Priest M."/>
            <person name="Russ C."/>
            <person name="Smialowska A."/>
            <person name="Swoboda P."/>
            <person name="Sykes S.M."/>
            <person name="Vaughn M."/>
            <person name="Vengrova S."/>
            <person name="Yoder R."/>
            <person name="Zeng Q."/>
            <person name="Allshire R."/>
            <person name="Baulcombe D."/>
            <person name="Birren B.W."/>
            <person name="Brown W."/>
            <person name="Ekwall K."/>
            <person name="Kellis M."/>
            <person name="Leatherwood J."/>
            <person name="Levin H."/>
            <person name="Margalit H."/>
            <person name="Martienssen R."/>
            <person name="Nieduszynski C.A."/>
            <person name="Spatafora J.W."/>
            <person name="Friedman N."/>
            <person name="Dalgaard J.Z."/>
            <person name="Baumann P."/>
            <person name="Niki H."/>
            <person name="Regev A."/>
            <person name="Nusbaum C."/>
        </authorList>
    </citation>
    <scope>NUCLEOTIDE SEQUENCE [LARGE SCALE GENOMIC DNA]</scope>
    <source>
        <strain evidence="4">yFS275 / FY16936</strain>
    </source>
</reference>
<dbReference type="GO" id="GO:0005758">
    <property type="term" value="C:mitochondrial intermembrane space"/>
    <property type="evidence" value="ECO:0007669"/>
    <property type="project" value="InterPro"/>
</dbReference>
<gene>
    <name evidence="3" type="primary">ups1</name>
    <name evidence="2" type="ORF">SJAG_00230</name>
</gene>
<dbReference type="VEuPathDB" id="FungiDB:SJAG_00230"/>
<dbReference type="EMBL" id="KE651166">
    <property type="protein sequence ID" value="EEB05230.2"/>
    <property type="molecule type" value="Genomic_DNA"/>
</dbReference>
<dbReference type="AlphaFoldDB" id="B6JV29"/>
<dbReference type="OrthoDB" id="341300at2759"/>
<sequence length="68" mass="8056">MDQFAYSTKLEHPWDDVSLGWLNRYPNPNSAHVLSSDIIERYVDDKGRLYTERCLSKRVEFLNGHRNT</sequence>
<dbReference type="eggNOG" id="KOG3337">
    <property type="taxonomic scope" value="Eukaryota"/>
</dbReference>
<evidence type="ECO:0000313" key="3">
    <source>
        <dbReference type="JaponicusDB" id="SJAG_00230"/>
    </source>
</evidence>
<keyword evidence="4" id="KW-1185">Reference proteome</keyword>
<proteinExistence type="predicted"/>
<dbReference type="Pfam" id="PF04707">
    <property type="entry name" value="PRELI"/>
    <property type="match status" value="1"/>
</dbReference>
<evidence type="ECO:0000313" key="4">
    <source>
        <dbReference type="Proteomes" id="UP000001744"/>
    </source>
</evidence>
<dbReference type="JaponicusDB" id="SJAG_00230">
    <property type="gene designation" value="ups1"/>
</dbReference>
<feature type="domain" description="PRELI/MSF1" evidence="1">
    <location>
        <begin position="1"/>
        <end position="68"/>
    </location>
</feature>
<dbReference type="InterPro" id="IPR006797">
    <property type="entry name" value="PRELI/MSF1_dom"/>
</dbReference>
<dbReference type="PANTHER" id="PTHR11158">
    <property type="entry name" value="MSF1/PX19 RELATED"/>
    <property type="match status" value="1"/>
</dbReference>
<dbReference type="InterPro" id="IPR037365">
    <property type="entry name" value="Slowmo/Ups"/>
</dbReference>
<dbReference type="PROSITE" id="PS50904">
    <property type="entry name" value="PRELI_MSF1"/>
    <property type="match status" value="1"/>
</dbReference>
<accession>B6JV29</accession>
<name>B6JV29_SCHJY</name>
<dbReference type="Proteomes" id="UP000001744">
    <property type="component" value="Unassembled WGS sequence"/>
</dbReference>
<protein>
    <submittedName>
        <fullName evidence="2">Intermembrane space protein sorting protein</fullName>
    </submittedName>
</protein>